<gene>
    <name evidence="1" type="ORF">COLO4_21976</name>
</gene>
<name>A0A1R3IPP5_9ROSI</name>
<dbReference type="EMBL" id="AWUE01017840">
    <property type="protein sequence ID" value="OMO84546.1"/>
    <property type="molecule type" value="Genomic_DNA"/>
</dbReference>
<keyword evidence="2" id="KW-1185">Reference proteome</keyword>
<proteinExistence type="predicted"/>
<keyword evidence="1" id="KW-0812">Transmembrane</keyword>
<evidence type="ECO:0000313" key="1">
    <source>
        <dbReference type="EMBL" id="OMO84546.1"/>
    </source>
</evidence>
<reference evidence="2" key="1">
    <citation type="submission" date="2013-09" db="EMBL/GenBank/DDBJ databases">
        <title>Corchorus olitorius genome sequencing.</title>
        <authorList>
            <person name="Alam M."/>
            <person name="Haque M.S."/>
            <person name="Islam M.S."/>
            <person name="Emdad E.M."/>
            <person name="Islam M.M."/>
            <person name="Ahmed B."/>
            <person name="Halim A."/>
            <person name="Hossen Q.M.M."/>
            <person name="Hossain M.Z."/>
            <person name="Ahmed R."/>
            <person name="Khan M.M."/>
            <person name="Islam R."/>
            <person name="Rashid M.M."/>
            <person name="Khan S.A."/>
            <person name="Rahman M.S."/>
            <person name="Alam M."/>
            <person name="Yahiya A.S."/>
            <person name="Khan M.S."/>
            <person name="Azam M.S."/>
            <person name="Haque T."/>
            <person name="Lashkar M.Z.H."/>
            <person name="Akhand A.I."/>
            <person name="Morshed G."/>
            <person name="Roy S."/>
            <person name="Uddin K.S."/>
            <person name="Rabeya T."/>
            <person name="Hossain A.S."/>
            <person name="Chowdhury A."/>
            <person name="Snigdha A.R."/>
            <person name="Mortoza M.S."/>
            <person name="Matin S.A."/>
            <person name="Hoque S.M.E."/>
            <person name="Islam M.K."/>
            <person name="Roy D.K."/>
            <person name="Haider R."/>
            <person name="Moosa M.M."/>
            <person name="Elias S.M."/>
            <person name="Hasan A.M."/>
            <person name="Jahan S."/>
            <person name="Shafiuddin M."/>
            <person name="Mahmood N."/>
            <person name="Shommy N.S."/>
        </authorList>
    </citation>
    <scope>NUCLEOTIDE SEQUENCE [LARGE SCALE GENOMIC DNA]</scope>
    <source>
        <strain evidence="2">cv. O-4</strain>
    </source>
</reference>
<evidence type="ECO:0000313" key="2">
    <source>
        <dbReference type="Proteomes" id="UP000187203"/>
    </source>
</evidence>
<dbReference type="AlphaFoldDB" id="A0A1R3IPP5"/>
<organism evidence="1 2">
    <name type="scientific">Corchorus olitorius</name>
    <dbReference type="NCBI Taxonomy" id="93759"/>
    <lineage>
        <taxon>Eukaryota</taxon>
        <taxon>Viridiplantae</taxon>
        <taxon>Streptophyta</taxon>
        <taxon>Embryophyta</taxon>
        <taxon>Tracheophyta</taxon>
        <taxon>Spermatophyta</taxon>
        <taxon>Magnoliopsida</taxon>
        <taxon>eudicotyledons</taxon>
        <taxon>Gunneridae</taxon>
        <taxon>Pentapetalae</taxon>
        <taxon>rosids</taxon>
        <taxon>malvids</taxon>
        <taxon>Malvales</taxon>
        <taxon>Malvaceae</taxon>
        <taxon>Grewioideae</taxon>
        <taxon>Apeibeae</taxon>
        <taxon>Corchorus</taxon>
    </lineage>
</organism>
<dbReference type="Proteomes" id="UP000187203">
    <property type="component" value="Unassembled WGS sequence"/>
</dbReference>
<keyword evidence="1" id="KW-0472">Membrane</keyword>
<sequence length="208" mass="23489">MPVPPMDETFPDASLRLFPVAYDMLVPLSAENHGEVFRGDCIGYSPFVFKENIDDEYGVNIYAACFLKHGIDLLQSSFFFQFICDSCDRILDNLPPILPIRRASRKSPSLSSIIAIYKLTLPELWDLTEWSEKSRLTTCDRQTKRAAVISNTHQGVEAVQEIIHSLSSSVPAGVYIKEKGIQVHIKVQPLRPVERDTDDRVALFMSGR</sequence>
<comment type="caution">
    <text evidence="1">The sequence shown here is derived from an EMBL/GenBank/DDBJ whole genome shotgun (WGS) entry which is preliminary data.</text>
</comment>
<protein>
    <submittedName>
        <fullName evidence="1">Transmembrane 9 superfamily member 4 isoform 1</fullName>
    </submittedName>
</protein>
<accession>A0A1R3IPP5</accession>